<gene>
    <name evidence="5" type="ORF">MUBE_00965</name>
</gene>
<accession>A0A3E1HL43</accession>
<dbReference type="PANTHER" id="PTHR43537">
    <property type="entry name" value="TRANSCRIPTIONAL REGULATOR, GNTR FAMILY"/>
    <property type="match status" value="1"/>
</dbReference>
<dbReference type="PANTHER" id="PTHR43537:SF47">
    <property type="entry name" value="REGULATORY PROTEIN GNTR HTH"/>
    <property type="match status" value="1"/>
</dbReference>
<dbReference type="CDD" id="cd07377">
    <property type="entry name" value="WHTH_GntR"/>
    <property type="match status" value="1"/>
</dbReference>
<dbReference type="Proteomes" id="UP000258522">
    <property type="component" value="Unassembled WGS sequence"/>
</dbReference>
<dbReference type="SUPFAM" id="SSF48008">
    <property type="entry name" value="GntR ligand-binding domain-like"/>
    <property type="match status" value="1"/>
</dbReference>
<dbReference type="SMART" id="SM00895">
    <property type="entry name" value="FCD"/>
    <property type="match status" value="1"/>
</dbReference>
<evidence type="ECO:0000259" key="4">
    <source>
        <dbReference type="PROSITE" id="PS50949"/>
    </source>
</evidence>
<dbReference type="InterPro" id="IPR036390">
    <property type="entry name" value="WH_DNA-bd_sf"/>
</dbReference>
<name>A0A3E1HL43_9MYCO</name>
<evidence type="ECO:0000313" key="5">
    <source>
        <dbReference type="EMBL" id="RFD27220.1"/>
    </source>
</evidence>
<reference evidence="5 6" key="1">
    <citation type="submission" date="2018-07" db="EMBL/GenBank/DDBJ databases">
        <title>Whole genome sequence of Mycobacterium uberis.</title>
        <authorList>
            <person name="Benjak A."/>
        </authorList>
    </citation>
    <scope>NUCLEOTIDE SEQUENCE [LARGE SCALE GENOMIC DNA]</scope>
    <source>
        <strain evidence="5 6">Jura</strain>
    </source>
</reference>
<keyword evidence="3" id="KW-0804">Transcription</keyword>
<feature type="domain" description="HTH gntR-type" evidence="4">
    <location>
        <begin position="7"/>
        <end position="75"/>
    </location>
</feature>
<keyword evidence="1" id="KW-0805">Transcription regulation</keyword>
<dbReference type="InterPro" id="IPR036388">
    <property type="entry name" value="WH-like_DNA-bd_sf"/>
</dbReference>
<dbReference type="InterPro" id="IPR000524">
    <property type="entry name" value="Tscrpt_reg_HTH_GntR"/>
</dbReference>
<dbReference type="AlphaFoldDB" id="A0A3E1HL43"/>
<dbReference type="PRINTS" id="PR00035">
    <property type="entry name" value="HTHGNTR"/>
</dbReference>
<dbReference type="Pfam" id="PF00392">
    <property type="entry name" value="GntR"/>
    <property type="match status" value="1"/>
</dbReference>
<comment type="caution">
    <text evidence="5">The sequence shown here is derived from an EMBL/GenBank/DDBJ whole genome shotgun (WGS) entry which is preliminary data.</text>
</comment>
<evidence type="ECO:0000256" key="1">
    <source>
        <dbReference type="ARBA" id="ARBA00023015"/>
    </source>
</evidence>
<dbReference type="SMART" id="SM00345">
    <property type="entry name" value="HTH_GNTR"/>
    <property type="match status" value="1"/>
</dbReference>
<organism evidence="5 6">
    <name type="scientific">Mycobacterium uberis</name>
    <dbReference type="NCBI Taxonomy" id="2162698"/>
    <lineage>
        <taxon>Bacteria</taxon>
        <taxon>Bacillati</taxon>
        <taxon>Actinomycetota</taxon>
        <taxon>Actinomycetes</taxon>
        <taxon>Mycobacteriales</taxon>
        <taxon>Mycobacteriaceae</taxon>
        <taxon>Mycobacterium</taxon>
    </lineage>
</organism>
<dbReference type="InterPro" id="IPR011711">
    <property type="entry name" value="GntR_C"/>
</dbReference>
<sequence length="226" mass="24954">MQTIRRQTLIAQVSDQLRDEIISGRWVVGDRIPAEPTLCEMTGTARNTVREAVQALVQAGMLERRQGSGTYVITDDEHGNALAGYFAAARERDLLELREAVEITATALAAQRRDAADIGELRTVLARRNELRSSSSDTECACAEMISADAALHRAIIAASHNNVYLQFYDLLLPMVQRSMQARSVETCGLYEHEHTELVEAVVAGDPQRAETAVRVLISTLHHSQD</sequence>
<dbReference type="Pfam" id="PF07729">
    <property type="entry name" value="FCD"/>
    <property type="match status" value="1"/>
</dbReference>
<proteinExistence type="predicted"/>
<dbReference type="RefSeq" id="WP_243632712.1">
    <property type="nucleotide sequence ID" value="NZ_QAYL01000001.1"/>
</dbReference>
<evidence type="ECO:0000256" key="2">
    <source>
        <dbReference type="ARBA" id="ARBA00023125"/>
    </source>
</evidence>
<protein>
    <submittedName>
        <fullName evidence="5">GntR family transcriptional regulator</fullName>
    </submittedName>
</protein>
<dbReference type="GO" id="GO:0003677">
    <property type="term" value="F:DNA binding"/>
    <property type="evidence" value="ECO:0007669"/>
    <property type="project" value="UniProtKB-KW"/>
</dbReference>
<dbReference type="EMBL" id="QAYL01000001">
    <property type="protein sequence ID" value="RFD27220.1"/>
    <property type="molecule type" value="Genomic_DNA"/>
</dbReference>
<dbReference type="SUPFAM" id="SSF46785">
    <property type="entry name" value="Winged helix' DNA-binding domain"/>
    <property type="match status" value="1"/>
</dbReference>
<dbReference type="PROSITE" id="PS50949">
    <property type="entry name" value="HTH_GNTR"/>
    <property type="match status" value="1"/>
</dbReference>
<dbReference type="Gene3D" id="1.10.10.10">
    <property type="entry name" value="Winged helix-like DNA-binding domain superfamily/Winged helix DNA-binding domain"/>
    <property type="match status" value="1"/>
</dbReference>
<keyword evidence="2" id="KW-0238">DNA-binding</keyword>
<keyword evidence="6" id="KW-1185">Reference proteome</keyword>
<dbReference type="InterPro" id="IPR008920">
    <property type="entry name" value="TF_FadR/GntR_C"/>
</dbReference>
<evidence type="ECO:0000256" key="3">
    <source>
        <dbReference type="ARBA" id="ARBA00023163"/>
    </source>
</evidence>
<dbReference type="Gene3D" id="1.20.120.530">
    <property type="entry name" value="GntR ligand-binding domain-like"/>
    <property type="match status" value="1"/>
</dbReference>
<dbReference type="GO" id="GO:0003700">
    <property type="term" value="F:DNA-binding transcription factor activity"/>
    <property type="evidence" value="ECO:0007669"/>
    <property type="project" value="InterPro"/>
</dbReference>
<evidence type="ECO:0000313" key="6">
    <source>
        <dbReference type="Proteomes" id="UP000258522"/>
    </source>
</evidence>